<proteinExistence type="predicted"/>
<evidence type="ECO:0000313" key="2">
    <source>
        <dbReference type="Proteomes" id="UP000694300"/>
    </source>
</evidence>
<evidence type="ECO:0000313" key="1">
    <source>
        <dbReference type="EMBL" id="MBW0132423.1"/>
    </source>
</evidence>
<sequence length="196" mass="22540">MTMQVPRFFVRQKVTLMVNRYLVFAANPDGTEGQLMAFAEQKRMKLKEEVVFFTDESKQRRVFSFTARQRLDVRAEHDVLDEAGRPLGWFKKEFAASLLRSTWTLGVPGLDARGQERRPVIAVLRRVWTAIPYLGDVWVPFVFHFDFVDAATGAPVLTSERQRSIRDRYAVTVQDPRLDFRVAASMAVALDALQSR</sequence>
<dbReference type="Proteomes" id="UP000694300">
    <property type="component" value="Unassembled WGS sequence"/>
</dbReference>
<dbReference type="InterPro" id="IPR007612">
    <property type="entry name" value="LOR"/>
</dbReference>
<keyword evidence="2" id="KW-1185">Reference proteome</keyword>
<dbReference type="RefSeq" id="WP_218592422.1">
    <property type="nucleotide sequence ID" value="NZ_JADQDE010000313.1"/>
</dbReference>
<comment type="caution">
    <text evidence="1">The sequence shown here is derived from an EMBL/GenBank/DDBJ whole genome shotgun (WGS) entry which is preliminary data.</text>
</comment>
<dbReference type="EMBL" id="JADQDF010000001">
    <property type="protein sequence ID" value="MBW0132423.1"/>
    <property type="molecule type" value="Genomic_DNA"/>
</dbReference>
<accession>A0ABS6UJK0</accession>
<organism evidence="1 2">
    <name type="scientific">Pseudonocardia oceani</name>
    <dbReference type="NCBI Taxonomy" id="2792013"/>
    <lineage>
        <taxon>Bacteria</taxon>
        <taxon>Bacillati</taxon>
        <taxon>Actinomycetota</taxon>
        <taxon>Actinomycetes</taxon>
        <taxon>Pseudonocardiales</taxon>
        <taxon>Pseudonocardiaceae</taxon>
        <taxon>Pseudonocardia</taxon>
    </lineage>
</organism>
<dbReference type="Pfam" id="PF04525">
    <property type="entry name" value="LOR"/>
    <property type="match status" value="1"/>
</dbReference>
<gene>
    <name evidence="1" type="ORF">I4I82_32785</name>
</gene>
<protein>
    <submittedName>
        <fullName evidence="1">Uncharacterized protein</fullName>
    </submittedName>
</protein>
<name>A0ABS6UJK0_9PSEU</name>
<reference evidence="1 2" key="1">
    <citation type="submission" date="2020-11" db="EMBL/GenBank/DDBJ databases">
        <title>Pseudonocardia abyssalis sp. nov. and Pseudonocardia oceani sp. nov., description and phylogenomic analysis of two novel actinomycetes isolated from the deep Southern Ocean.</title>
        <authorList>
            <person name="Parra J."/>
        </authorList>
    </citation>
    <scope>NUCLEOTIDE SEQUENCE [LARGE SCALE GENOMIC DNA]</scope>
    <source>
        <strain evidence="2">KRD185</strain>
    </source>
</reference>